<organism evidence="1 2">
    <name type="scientific">Hibiscus sabdariffa</name>
    <name type="common">roselle</name>
    <dbReference type="NCBI Taxonomy" id="183260"/>
    <lineage>
        <taxon>Eukaryota</taxon>
        <taxon>Viridiplantae</taxon>
        <taxon>Streptophyta</taxon>
        <taxon>Embryophyta</taxon>
        <taxon>Tracheophyta</taxon>
        <taxon>Spermatophyta</taxon>
        <taxon>Magnoliopsida</taxon>
        <taxon>eudicotyledons</taxon>
        <taxon>Gunneridae</taxon>
        <taxon>Pentapetalae</taxon>
        <taxon>rosids</taxon>
        <taxon>malvids</taxon>
        <taxon>Malvales</taxon>
        <taxon>Malvaceae</taxon>
        <taxon>Malvoideae</taxon>
        <taxon>Hibiscus</taxon>
    </lineage>
</organism>
<sequence length="70" mass="7820">MPSQLGLYSSSPPFFPVLGLGLMRLVRGMQRLFRGEVNLLGWNKSFSQGIGITVPKARTRDKPMIMVLDL</sequence>
<evidence type="ECO:0000313" key="1">
    <source>
        <dbReference type="EMBL" id="KAK8562501.1"/>
    </source>
</evidence>
<gene>
    <name evidence="1" type="ORF">V6N12_010578</name>
</gene>
<dbReference type="EMBL" id="JBBPBM010000012">
    <property type="protein sequence ID" value="KAK8562501.1"/>
    <property type="molecule type" value="Genomic_DNA"/>
</dbReference>
<protein>
    <submittedName>
        <fullName evidence="1">Uncharacterized protein</fullName>
    </submittedName>
</protein>
<accession>A0ABR2EPA3</accession>
<dbReference type="Proteomes" id="UP001472677">
    <property type="component" value="Unassembled WGS sequence"/>
</dbReference>
<evidence type="ECO:0000313" key="2">
    <source>
        <dbReference type="Proteomes" id="UP001472677"/>
    </source>
</evidence>
<comment type="caution">
    <text evidence="1">The sequence shown here is derived from an EMBL/GenBank/DDBJ whole genome shotgun (WGS) entry which is preliminary data.</text>
</comment>
<keyword evidence="2" id="KW-1185">Reference proteome</keyword>
<reference evidence="1 2" key="1">
    <citation type="journal article" date="2024" name="G3 (Bethesda)">
        <title>Genome assembly of Hibiscus sabdariffa L. provides insights into metabolisms of medicinal natural products.</title>
        <authorList>
            <person name="Kim T."/>
        </authorList>
    </citation>
    <scope>NUCLEOTIDE SEQUENCE [LARGE SCALE GENOMIC DNA]</scope>
    <source>
        <strain evidence="1">TK-2024</strain>
        <tissue evidence="1">Old leaves</tissue>
    </source>
</reference>
<name>A0ABR2EPA3_9ROSI</name>
<proteinExistence type="predicted"/>